<dbReference type="EMBL" id="PRBV01000005">
    <property type="protein sequence ID" value="RTJ79670.1"/>
    <property type="molecule type" value="Genomic_DNA"/>
</dbReference>
<organism evidence="1 2">
    <name type="scientific">Campylobacter jejuni</name>
    <dbReference type="NCBI Taxonomy" id="197"/>
    <lineage>
        <taxon>Bacteria</taxon>
        <taxon>Pseudomonadati</taxon>
        <taxon>Campylobacterota</taxon>
        <taxon>Epsilonproteobacteria</taxon>
        <taxon>Campylobacterales</taxon>
        <taxon>Campylobacteraceae</taxon>
        <taxon>Campylobacter</taxon>
    </lineage>
</organism>
<sequence>MTFIATISTIGEIETNCKQKYDRWKSDTLTDTCLRINTSKPSNEFILIPVDTVMGDIEELRNKLLAFEGKTVVFETNYNFQPDNLSLFTGTFITITITPIKDKNKDYDSAVSYNTAKEGSIAIKGFPIFPYDTLEPRSLITHLYTQTVCEEGDILRFIPEETKAVLVNVTTGERIAEMKRKYWSSRRVQTLLNFEYVSPCKTKLTIHLTTAYLTPKDTNKKERQFTGLDIMEMVSKDGIVHICRDMVHYIG</sequence>
<evidence type="ECO:0000313" key="1">
    <source>
        <dbReference type="EMBL" id="RTJ79670.1"/>
    </source>
</evidence>
<protein>
    <submittedName>
        <fullName evidence="1">Uncharacterized protein</fullName>
    </submittedName>
</protein>
<proteinExistence type="predicted"/>
<gene>
    <name evidence="1" type="ORF">C3H57_04670</name>
</gene>
<comment type="caution">
    <text evidence="1">The sequence shown here is derived from an EMBL/GenBank/DDBJ whole genome shotgun (WGS) entry which is preliminary data.</text>
</comment>
<reference evidence="1 2" key="1">
    <citation type="journal article" date="2019" name="Appl. Environ. Microbiol.">
        <title>Population genetics and characterization of Campylobacter jejuni isolates in western jackdaws and game birds in Finland.</title>
        <authorList>
            <person name="Kovanen S."/>
            <person name="Rossi M."/>
            <person name="Pohja-Mykra M."/>
            <person name="Nieminen T."/>
            <person name="Raunio-Saarnisto M."/>
            <person name="Sauvala M."/>
            <person name="Fredriksson-Ahomaa M."/>
            <person name="Hanninen M.L."/>
            <person name="Kivisto R."/>
        </authorList>
    </citation>
    <scope>NUCLEOTIDE SEQUENCE [LARGE SCALE GENOMIC DNA]</scope>
    <source>
        <strain evidence="1 2">CB313</strain>
    </source>
</reference>
<dbReference type="AlphaFoldDB" id="A0A431EEJ4"/>
<evidence type="ECO:0000313" key="2">
    <source>
        <dbReference type="Proteomes" id="UP000288507"/>
    </source>
</evidence>
<dbReference type="Proteomes" id="UP000288507">
    <property type="component" value="Unassembled WGS sequence"/>
</dbReference>
<accession>A0A431EEJ4</accession>
<name>A0A431EEJ4_CAMJU</name>